<dbReference type="Gene3D" id="2.60.40.1760">
    <property type="entry name" value="glycosyl hydrolase (family 31)"/>
    <property type="match status" value="1"/>
</dbReference>
<proteinExistence type="inferred from homology"/>
<dbReference type="GO" id="GO:0030246">
    <property type="term" value="F:carbohydrate binding"/>
    <property type="evidence" value="ECO:0007669"/>
    <property type="project" value="InterPro"/>
</dbReference>
<feature type="domain" description="Glycosyl hydrolase family 31 C-terminal" evidence="6">
    <location>
        <begin position="593"/>
        <end position="677"/>
    </location>
</feature>
<evidence type="ECO:0000313" key="8">
    <source>
        <dbReference type="Proteomes" id="UP000197092"/>
    </source>
</evidence>
<dbReference type="SUPFAM" id="SSF51445">
    <property type="entry name" value="(Trans)glycosidases"/>
    <property type="match status" value="1"/>
</dbReference>
<dbReference type="InterPro" id="IPR048395">
    <property type="entry name" value="Glyco_hydro_31_C"/>
</dbReference>
<dbReference type="PANTHER" id="PTHR22762">
    <property type="entry name" value="ALPHA-GLUCOSIDASE"/>
    <property type="match status" value="1"/>
</dbReference>
<dbReference type="Pfam" id="PF21365">
    <property type="entry name" value="Glyco_hydro_31_3rd"/>
    <property type="match status" value="1"/>
</dbReference>
<feature type="domain" description="Glycoside hydrolase family 31 TIM barrel" evidence="3">
    <location>
        <begin position="255"/>
        <end position="584"/>
    </location>
</feature>
<evidence type="ECO:0000313" key="7">
    <source>
        <dbReference type="EMBL" id="ASI91872.1"/>
    </source>
</evidence>
<evidence type="ECO:0000259" key="3">
    <source>
        <dbReference type="Pfam" id="PF01055"/>
    </source>
</evidence>
<dbReference type="InterPro" id="IPR011013">
    <property type="entry name" value="Gal_mutarotase_sf_dom"/>
</dbReference>
<dbReference type="SUPFAM" id="SSF51011">
    <property type="entry name" value="Glycosyl hydrolase domain"/>
    <property type="match status" value="1"/>
</dbReference>
<evidence type="ECO:0000256" key="1">
    <source>
        <dbReference type="ARBA" id="ARBA00007806"/>
    </source>
</evidence>
<dbReference type="RefSeq" id="WP_088877943.1">
    <property type="nucleotide sequence ID" value="NZ_CP018309.1"/>
</dbReference>
<comment type="similarity">
    <text evidence="1 2">Belongs to the glycosyl hydrolase 31 family.</text>
</comment>
<dbReference type="InterPro" id="IPR033403">
    <property type="entry name" value="DUF5110"/>
</dbReference>
<organism evidence="7 8">
    <name type="scientific">Vibrio mediterranei</name>
    <dbReference type="NCBI Taxonomy" id="689"/>
    <lineage>
        <taxon>Bacteria</taxon>
        <taxon>Pseudomonadati</taxon>
        <taxon>Pseudomonadota</taxon>
        <taxon>Gammaproteobacteria</taxon>
        <taxon>Vibrionales</taxon>
        <taxon>Vibrionaceae</taxon>
        <taxon>Vibrio</taxon>
    </lineage>
</organism>
<dbReference type="Pfam" id="PF13802">
    <property type="entry name" value="Gal_mutarotas_2"/>
    <property type="match status" value="1"/>
</dbReference>
<evidence type="ECO:0008006" key="9">
    <source>
        <dbReference type="Google" id="ProtNLM"/>
    </source>
</evidence>
<dbReference type="Pfam" id="PF01055">
    <property type="entry name" value="Glyco_hydro_31_2nd"/>
    <property type="match status" value="1"/>
</dbReference>
<dbReference type="CDD" id="cd14752">
    <property type="entry name" value="GH31_N"/>
    <property type="match status" value="1"/>
</dbReference>
<dbReference type="InterPro" id="IPR000322">
    <property type="entry name" value="Glyco_hydro_31_TIM"/>
</dbReference>
<dbReference type="Pfam" id="PF17137">
    <property type="entry name" value="DUF5110"/>
    <property type="match status" value="1"/>
</dbReference>
<dbReference type="Proteomes" id="UP000197092">
    <property type="component" value="Chromosome 2"/>
</dbReference>
<dbReference type="CDD" id="cd06599">
    <property type="entry name" value="GH31_glycosidase_Aec37"/>
    <property type="match status" value="1"/>
</dbReference>
<dbReference type="GO" id="GO:0004553">
    <property type="term" value="F:hydrolase activity, hydrolyzing O-glycosyl compounds"/>
    <property type="evidence" value="ECO:0007669"/>
    <property type="project" value="InterPro"/>
</dbReference>
<dbReference type="AlphaFoldDB" id="A0AAN1KPU9"/>
<evidence type="ECO:0000259" key="6">
    <source>
        <dbReference type="Pfam" id="PF21365"/>
    </source>
</evidence>
<protein>
    <recommendedName>
        <fullName evidence="9">Alpha-glucosidase</fullName>
    </recommendedName>
</protein>
<keyword evidence="2" id="KW-0326">Glycosidase</keyword>
<evidence type="ECO:0000256" key="2">
    <source>
        <dbReference type="RuleBase" id="RU361185"/>
    </source>
</evidence>
<dbReference type="EMBL" id="CP018309">
    <property type="protein sequence ID" value="ASI91872.1"/>
    <property type="molecule type" value="Genomic_DNA"/>
</dbReference>
<evidence type="ECO:0000259" key="4">
    <source>
        <dbReference type="Pfam" id="PF13802"/>
    </source>
</evidence>
<reference evidence="8" key="1">
    <citation type="submission" date="2016-12" db="EMBL/GenBank/DDBJ databases">
        <title>Comparative genomic analysis reveals the diversity, evolution, and environmental adaptation strategies of the genus Vibrio.</title>
        <authorList>
            <person name="Lin H."/>
            <person name="Wang X."/>
            <person name="Zhang X.-H."/>
        </authorList>
    </citation>
    <scope>NUCLEOTIDE SEQUENCE [LARGE SCALE GENOMIC DNA]</scope>
    <source>
        <strain evidence="8">QT6D1</strain>
    </source>
</reference>
<dbReference type="InterPro" id="IPR013780">
    <property type="entry name" value="Glyco_hydro_b"/>
</dbReference>
<dbReference type="Gene3D" id="3.20.20.80">
    <property type="entry name" value="Glycosidases"/>
    <property type="match status" value="1"/>
</dbReference>
<dbReference type="InterPro" id="IPR017853">
    <property type="entry name" value="GH"/>
</dbReference>
<evidence type="ECO:0000259" key="5">
    <source>
        <dbReference type="Pfam" id="PF17137"/>
    </source>
</evidence>
<dbReference type="PANTHER" id="PTHR22762:SF165">
    <property type="entry name" value="PUTATIVE (AFU_ORTHOLOGUE AFUA_1G06560)-RELATED"/>
    <property type="match status" value="1"/>
</dbReference>
<dbReference type="Gene3D" id="2.60.40.1180">
    <property type="entry name" value="Golgi alpha-mannosidase II"/>
    <property type="match status" value="2"/>
</dbReference>
<feature type="domain" description="DUF5110" evidence="5">
    <location>
        <begin position="697"/>
        <end position="750"/>
    </location>
</feature>
<keyword evidence="2" id="KW-0378">Hydrolase</keyword>
<name>A0AAN1KPU9_9VIBR</name>
<feature type="domain" description="Glycoside hydrolase family 31 N-terminal" evidence="4">
    <location>
        <begin position="26"/>
        <end position="208"/>
    </location>
</feature>
<dbReference type="KEGG" id="vsh:BSZ05_18725"/>
<accession>A0AAN1KPU9</accession>
<dbReference type="GO" id="GO:0005975">
    <property type="term" value="P:carbohydrate metabolic process"/>
    <property type="evidence" value="ECO:0007669"/>
    <property type="project" value="InterPro"/>
</dbReference>
<gene>
    <name evidence="7" type="ORF">BSZ05_18725</name>
</gene>
<sequence>MKTTNKLISVNKENDWFSIQTESIALRMYFLSDDIIRLRADFTEKYEEASYILTMTGWDDKLDSLLGNERQRIELLEPEFVENKTHYAIKTASLTVKLFKDPFVVKIYNQDGKVIYSDLPNRAIQQDHLGRVYHYSETRDERYFGFGETTGNINKKGEHISISPKDAINHDPSKTKNMYKHIPFYMRVDNESHHALGMFYHNSWESEFHMDSEVSGYWPRYSYFRAEGGDIDVFFINGPKVTDVLERYTQLTGKPYMPPKYSMGYLGSTMYYPELPQDCDDAILGFMEQNDREQIPVSGFQLSSGYTVGPDNKRYVFTWNQKRFPEPSRFFKAMEERGCPVSPNIKPGILVTHPYYDEYASNNGFIKTADSENPYTDSWWGGMGSFVDFTHPDGRRVWKDQMKRSLIDHGVTSIWNDNCEYEINDRMATCHFDGLGGVAGELKAIQPTLMGKVAQEALAESAPEVRPYVINRSGSAGIQRYAQTWSGDNPSTWCAMQYGLKTIMGMGLSGVPNNGADVGGFAGPRPEKELFVRWVQSGVFYPRFSIHSCNTDNTVTEPWMYKDVTQLIRDAIQLRLSLSPYLYTWLRRSTQTGEPILRPLMVDFQNDTNVYDVEDQFMWGDSLLVAPVLEKGVKQKDVYLPAGQRWLRWGTHEVYQGGQTITLDVELDTIPMFIKQGGFVTSTSDINHLKLDQVETLKLHLAPATASYELYEDDGETNKFQQGEYKLSRFNVDSKDICTINVKAEGDYVSPIKMYEWHVISPEKGAFWCKLDGELIPQVLDRNHFADCEIGWIFDCADNTVRVRYPNLNKDHQLEVSFEKFDLIGMIEETEDE</sequence>
<dbReference type="InterPro" id="IPR025887">
    <property type="entry name" value="Glyco_hydro_31_N_dom"/>
</dbReference>
<dbReference type="SUPFAM" id="SSF74650">
    <property type="entry name" value="Galactose mutarotase-like"/>
    <property type="match status" value="1"/>
</dbReference>